<dbReference type="SUPFAM" id="SSF46689">
    <property type="entry name" value="Homeodomain-like"/>
    <property type="match status" value="1"/>
</dbReference>
<dbReference type="Gene3D" id="1.10.10.60">
    <property type="entry name" value="Homeodomain-like"/>
    <property type="match status" value="1"/>
</dbReference>
<protein>
    <submittedName>
        <fullName evidence="7">Putative Myb family transcription factor At1g14600</fullName>
    </submittedName>
</protein>
<dbReference type="PANTHER" id="PTHR31314:SF164">
    <property type="entry name" value="HTH MYB-TYPE DOMAIN-CONTAINING PROTEIN"/>
    <property type="match status" value="1"/>
</dbReference>
<feature type="region of interest" description="Disordered" evidence="5">
    <location>
        <begin position="1"/>
        <end position="51"/>
    </location>
</feature>
<feature type="region of interest" description="Disordered" evidence="5">
    <location>
        <begin position="237"/>
        <end position="278"/>
    </location>
</feature>
<dbReference type="Pfam" id="PF00249">
    <property type="entry name" value="Myb_DNA-binding"/>
    <property type="match status" value="1"/>
</dbReference>
<feature type="compositionally biased region" description="Basic and acidic residues" evidence="5">
    <location>
        <begin position="329"/>
        <end position="347"/>
    </location>
</feature>
<evidence type="ECO:0000256" key="5">
    <source>
        <dbReference type="SAM" id="MobiDB-lite"/>
    </source>
</evidence>
<dbReference type="AlphaFoldDB" id="A0A1D1YHN5"/>
<dbReference type="NCBIfam" id="TIGR01557">
    <property type="entry name" value="myb_SHAQKYF"/>
    <property type="match status" value="1"/>
</dbReference>
<feature type="region of interest" description="Disordered" evidence="5">
    <location>
        <begin position="297"/>
        <end position="359"/>
    </location>
</feature>
<evidence type="ECO:0000256" key="2">
    <source>
        <dbReference type="ARBA" id="ARBA00023125"/>
    </source>
</evidence>
<dbReference type="InterPro" id="IPR017930">
    <property type="entry name" value="Myb_dom"/>
</dbReference>
<organism evidence="7">
    <name type="scientific">Anthurium amnicola</name>
    <dbReference type="NCBI Taxonomy" id="1678845"/>
    <lineage>
        <taxon>Eukaryota</taxon>
        <taxon>Viridiplantae</taxon>
        <taxon>Streptophyta</taxon>
        <taxon>Embryophyta</taxon>
        <taxon>Tracheophyta</taxon>
        <taxon>Spermatophyta</taxon>
        <taxon>Magnoliopsida</taxon>
        <taxon>Liliopsida</taxon>
        <taxon>Araceae</taxon>
        <taxon>Pothoideae</taxon>
        <taxon>Potheae</taxon>
        <taxon>Anthurium</taxon>
    </lineage>
</organism>
<keyword evidence="1" id="KW-0805">Transcription regulation</keyword>
<evidence type="ECO:0000313" key="7">
    <source>
        <dbReference type="EMBL" id="JAT54122.1"/>
    </source>
</evidence>
<accession>A0A1D1YHN5</accession>
<feature type="compositionally biased region" description="Polar residues" evidence="5">
    <location>
        <begin position="26"/>
        <end position="38"/>
    </location>
</feature>
<feature type="domain" description="HTH myb-type" evidence="6">
    <location>
        <begin position="60"/>
        <end position="115"/>
    </location>
</feature>
<evidence type="ECO:0000256" key="3">
    <source>
        <dbReference type="ARBA" id="ARBA00023163"/>
    </source>
</evidence>
<name>A0A1D1YHN5_9ARAE</name>
<dbReference type="PROSITE" id="PS51294">
    <property type="entry name" value="HTH_MYB"/>
    <property type="match status" value="1"/>
</dbReference>
<keyword evidence="3" id="KW-0804">Transcription</keyword>
<gene>
    <name evidence="7" type="primary">At1g14600_12</name>
    <name evidence="7" type="ORF">g.118253</name>
</gene>
<dbReference type="InterPro" id="IPR009057">
    <property type="entry name" value="Homeodomain-like_sf"/>
</dbReference>
<keyword evidence="2" id="KW-0238">DNA-binding</keyword>
<proteinExistence type="predicted"/>
<dbReference type="GO" id="GO:0003700">
    <property type="term" value="F:DNA-binding transcription factor activity"/>
    <property type="evidence" value="ECO:0007669"/>
    <property type="project" value="InterPro"/>
</dbReference>
<dbReference type="InterPro" id="IPR001005">
    <property type="entry name" value="SANT/Myb"/>
</dbReference>
<reference evidence="7" key="1">
    <citation type="submission" date="2015-07" db="EMBL/GenBank/DDBJ databases">
        <title>Transcriptome Assembly of Anthurium amnicola.</title>
        <authorList>
            <person name="Suzuki J."/>
        </authorList>
    </citation>
    <scope>NUCLEOTIDE SEQUENCE</scope>
</reference>
<dbReference type="InterPro" id="IPR046955">
    <property type="entry name" value="PHR1-like"/>
</dbReference>
<sequence length="359" mass="40676">MEEDGCSQTPKKNPSDDEEEEDGDANLNQGGSSSSSTVEENERKASSGSVRQYIRSKNPRLRWTPDLHLCFVHAVERLGGQDRATPKLILQLMNVKGLSIAHVKSHLQMYRSKKIDDSGRVINDQGDLMERAAAGRHLYNLRQLPMLHGLYQGPLASSRYEDSPWFRHESWIRNRYLGREINSAPTGSRIPGSAADMMFGSTGGMRTVHDLHDRARVRLFEAHENLQLFHHHHHHHRFDGNYMRPRPSEPNRTGLPQGRGEHASSSTGEEVEWDWRRTPRRGSDACGLDLTLSLNVSARNPKKRRPWEDEETDGGLTLSLFPPPSKPKAVTEETKLDKLSEEDDCRKPARVTSTLDLTI</sequence>
<evidence type="ECO:0000256" key="4">
    <source>
        <dbReference type="ARBA" id="ARBA00023242"/>
    </source>
</evidence>
<dbReference type="FunFam" id="1.10.10.60:FF:000002">
    <property type="entry name" value="Myb family transcription factor"/>
    <property type="match status" value="1"/>
</dbReference>
<keyword evidence="4" id="KW-0539">Nucleus</keyword>
<evidence type="ECO:0000256" key="1">
    <source>
        <dbReference type="ARBA" id="ARBA00023015"/>
    </source>
</evidence>
<dbReference type="EMBL" id="GDJX01013814">
    <property type="protein sequence ID" value="JAT54122.1"/>
    <property type="molecule type" value="Transcribed_RNA"/>
</dbReference>
<dbReference type="GO" id="GO:0003677">
    <property type="term" value="F:DNA binding"/>
    <property type="evidence" value="ECO:0007669"/>
    <property type="project" value="UniProtKB-KW"/>
</dbReference>
<evidence type="ECO:0000259" key="6">
    <source>
        <dbReference type="PROSITE" id="PS51294"/>
    </source>
</evidence>
<feature type="compositionally biased region" description="Polar residues" evidence="5">
    <location>
        <begin position="1"/>
        <end position="12"/>
    </location>
</feature>
<dbReference type="InterPro" id="IPR006447">
    <property type="entry name" value="Myb_dom_plants"/>
</dbReference>
<dbReference type="PANTHER" id="PTHR31314">
    <property type="entry name" value="MYB FAMILY TRANSCRIPTION FACTOR PHL7-LIKE"/>
    <property type="match status" value="1"/>
</dbReference>